<dbReference type="Proteomes" id="UP000813427">
    <property type="component" value="Unassembled WGS sequence"/>
</dbReference>
<dbReference type="AlphaFoldDB" id="A0A8K0RX29"/>
<evidence type="ECO:0000313" key="1">
    <source>
        <dbReference type="EMBL" id="KAH7245518.1"/>
    </source>
</evidence>
<gene>
    <name evidence="1" type="ORF">BKA59DRAFT_475900</name>
</gene>
<reference evidence="1" key="1">
    <citation type="journal article" date="2021" name="Nat. Commun.">
        <title>Genetic determinants of endophytism in the Arabidopsis root mycobiome.</title>
        <authorList>
            <person name="Mesny F."/>
            <person name="Miyauchi S."/>
            <person name="Thiergart T."/>
            <person name="Pickel B."/>
            <person name="Atanasova L."/>
            <person name="Karlsson M."/>
            <person name="Huettel B."/>
            <person name="Barry K.W."/>
            <person name="Haridas S."/>
            <person name="Chen C."/>
            <person name="Bauer D."/>
            <person name="Andreopoulos W."/>
            <person name="Pangilinan J."/>
            <person name="LaButti K."/>
            <person name="Riley R."/>
            <person name="Lipzen A."/>
            <person name="Clum A."/>
            <person name="Drula E."/>
            <person name="Henrissat B."/>
            <person name="Kohler A."/>
            <person name="Grigoriev I.V."/>
            <person name="Martin F.M."/>
            <person name="Hacquard S."/>
        </authorList>
    </citation>
    <scope>NUCLEOTIDE SEQUENCE</scope>
    <source>
        <strain evidence="1">MPI-SDFR-AT-0068</strain>
    </source>
</reference>
<accession>A0A8K0RX29</accession>
<comment type="caution">
    <text evidence="1">The sequence shown here is derived from an EMBL/GenBank/DDBJ whole genome shotgun (WGS) entry which is preliminary data.</text>
</comment>
<proteinExistence type="predicted"/>
<dbReference type="OrthoDB" id="2588098at2759"/>
<protein>
    <submittedName>
        <fullName evidence="1">Uncharacterized protein</fullName>
    </submittedName>
</protein>
<evidence type="ECO:0000313" key="2">
    <source>
        <dbReference type="Proteomes" id="UP000813427"/>
    </source>
</evidence>
<keyword evidence="2" id="KW-1185">Reference proteome</keyword>
<name>A0A8K0RX29_9HYPO</name>
<dbReference type="EMBL" id="JAGPXF010000004">
    <property type="protein sequence ID" value="KAH7245518.1"/>
    <property type="molecule type" value="Genomic_DNA"/>
</dbReference>
<sequence length="210" mass="24337">MKASLPTLNVEIGSSWYLCNLTRKEYICMEGVVARKGEATVCLKETHWLTLDMLLLWLITWRGLENTQDVWSWDGLETFAGFSDEKLEDTLMDPTYGPLNDKFWPMWVGAWAGHRLEVVAEKKLDVDWVNRTSDIDSLANKMMRLFWGLSIAEGTQLNRKYWAKIFKESGGVIWLHITDHSSGTEKVNVVKYDYTEDDGWNLLSQWNGYV</sequence>
<organism evidence="1 2">
    <name type="scientific">Fusarium tricinctum</name>
    <dbReference type="NCBI Taxonomy" id="61284"/>
    <lineage>
        <taxon>Eukaryota</taxon>
        <taxon>Fungi</taxon>
        <taxon>Dikarya</taxon>
        <taxon>Ascomycota</taxon>
        <taxon>Pezizomycotina</taxon>
        <taxon>Sordariomycetes</taxon>
        <taxon>Hypocreomycetidae</taxon>
        <taxon>Hypocreales</taxon>
        <taxon>Nectriaceae</taxon>
        <taxon>Fusarium</taxon>
        <taxon>Fusarium tricinctum species complex</taxon>
    </lineage>
</organism>